<dbReference type="EMBL" id="WXEX01000001">
    <property type="protein sequence ID" value="MZP41741.1"/>
    <property type="molecule type" value="Genomic_DNA"/>
</dbReference>
<keyword evidence="6" id="KW-0411">Iron-sulfur</keyword>
<feature type="domain" description="4Fe-4S ferredoxin-type" evidence="8">
    <location>
        <begin position="154"/>
        <end position="182"/>
    </location>
</feature>
<protein>
    <submittedName>
        <fullName evidence="9">4Fe-4S binding protein</fullName>
    </submittedName>
</protein>
<evidence type="ECO:0000259" key="8">
    <source>
        <dbReference type="PROSITE" id="PS51379"/>
    </source>
</evidence>
<dbReference type="Proteomes" id="UP000471031">
    <property type="component" value="Unassembled WGS sequence"/>
</dbReference>
<keyword evidence="1" id="KW-0813">Transport</keyword>
<dbReference type="PROSITE" id="PS51379">
    <property type="entry name" value="4FE4S_FER_2"/>
    <property type="match status" value="2"/>
</dbReference>
<evidence type="ECO:0000256" key="1">
    <source>
        <dbReference type="ARBA" id="ARBA00022448"/>
    </source>
</evidence>
<evidence type="ECO:0000313" key="10">
    <source>
        <dbReference type="Proteomes" id="UP000471031"/>
    </source>
</evidence>
<organism evidence="9 10">
    <name type="scientific">Heliomicrobium gestii</name>
    <name type="common">Heliobacterium gestii</name>
    <dbReference type="NCBI Taxonomy" id="2699"/>
    <lineage>
        <taxon>Bacteria</taxon>
        <taxon>Bacillati</taxon>
        <taxon>Bacillota</taxon>
        <taxon>Clostridia</taxon>
        <taxon>Eubacteriales</taxon>
        <taxon>Heliobacteriaceae</taxon>
        <taxon>Heliomicrobium</taxon>
    </lineage>
</organism>
<keyword evidence="10" id="KW-1185">Reference proteome</keyword>
<feature type="transmembrane region" description="Helical" evidence="7">
    <location>
        <begin position="83"/>
        <end position="100"/>
    </location>
</feature>
<evidence type="ECO:0000256" key="3">
    <source>
        <dbReference type="ARBA" id="ARBA00022723"/>
    </source>
</evidence>
<keyword evidence="7" id="KW-1133">Transmembrane helix</keyword>
<dbReference type="PROSITE" id="PS00198">
    <property type="entry name" value="4FE4S_FER_1"/>
    <property type="match status" value="1"/>
</dbReference>
<reference evidence="9 10" key="1">
    <citation type="submission" date="2020-01" db="EMBL/GenBank/DDBJ databases">
        <title>Whole genome sequence of Heliobacterium gestii DSM 11169.</title>
        <authorList>
            <person name="Kyndt J.A."/>
            <person name="Meyer T.E."/>
        </authorList>
    </citation>
    <scope>NUCLEOTIDE SEQUENCE [LARGE SCALE GENOMIC DNA]</scope>
    <source>
        <strain evidence="9 10">DSM 11169</strain>
    </source>
</reference>
<dbReference type="SUPFAM" id="SSF54862">
    <property type="entry name" value="4Fe-4S ferredoxins"/>
    <property type="match status" value="1"/>
</dbReference>
<dbReference type="InterPro" id="IPR051684">
    <property type="entry name" value="Electron_Trans/Redox"/>
</dbReference>
<proteinExistence type="predicted"/>
<evidence type="ECO:0000256" key="5">
    <source>
        <dbReference type="ARBA" id="ARBA00023004"/>
    </source>
</evidence>
<evidence type="ECO:0000256" key="4">
    <source>
        <dbReference type="ARBA" id="ARBA00022982"/>
    </source>
</evidence>
<comment type="caution">
    <text evidence="9">The sequence shown here is derived from an EMBL/GenBank/DDBJ whole genome shotgun (WGS) entry which is preliminary data.</text>
</comment>
<dbReference type="PANTHER" id="PTHR30176">
    <property type="entry name" value="FERREDOXIN-TYPE PROTEIN NAPH"/>
    <property type="match status" value="1"/>
</dbReference>
<evidence type="ECO:0000313" key="9">
    <source>
        <dbReference type="EMBL" id="MZP41741.1"/>
    </source>
</evidence>
<keyword evidence="2" id="KW-0004">4Fe-4S</keyword>
<dbReference type="InterPro" id="IPR017896">
    <property type="entry name" value="4Fe4S_Fe-S-bd"/>
</dbReference>
<dbReference type="PANTHER" id="PTHR30176:SF3">
    <property type="entry name" value="FERREDOXIN-TYPE PROTEIN NAPH"/>
    <property type="match status" value="1"/>
</dbReference>
<feature type="domain" description="4Fe-4S ferredoxin-type" evidence="8">
    <location>
        <begin position="186"/>
        <end position="215"/>
    </location>
</feature>
<keyword evidence="7" id="KW-0472">Membrane</keyword>
<keyword evidence="4" id="KW-0249">Electron transport</keyword>
<accession>A0A845L832</accession>
<dbReference type="OrthoDB" id="9786132at2"/>
<evidence type="ECO:0000256" key="6">
    <source>
        <dbReference type="ARBA" id="ARBA00023014"/>
    </source>
</evidence>
<dbReference type="Pfam" id="PF12801">
    <property type="entry name" value="Fer4_5"/>
    <property type="match status" value="2"/>
</dbReference>
<keyword evidence="5" id="KW-0408">Iron</keyword>
<keyword evidence="7" id="KW-0812">Transmembrane</keyword>
<dbReference type="Pfam" id="PF13187">
    <property type="entry name" value="Fer4_9"/>
    <property type="match status" value="1"/>
</dbReference>
<evidence type="ECO:0000256" key="7">
    <source>
        <dbReference type="SAM" id="Phobius"/>
    </source>
</evidence>
<dbReference type="RefSeq" id="WP_161260313.1">
    <property type="nucleotide sequence ID" value="NZ_JAFBDC010000001.1"/>
</dbReference>
<dbReference type="GO" id="GO:0051539">
    <property type="term" value="F:4 iron, 4 sulfur cluster binding"/>
    <property type="evidence" value="ECO:0007669"/>
    <property type="project" value="UniProtKB-KW"/>
</dbReference>
<dbReference type="AlphaFoldDB" id="A0A845L832"/>
<evidence type="ECO:0000256" key="2">
    <source>
        <dbReference type="ARBA" id="ARBA00022485"/>
    </source>
</evidence>
<name>A0A845L832_HELGE</name>
<dbReference type="Gene3D" id="3.30.70.20">
    <property type="match status" value="1"/>
</dbReference>
<sequence>MLQKYKSIAFLIPLAYLSLGLYYPLFGYVMALCMATAIGISTVAGRKWCGGLCPRGLLYDKFLAFNRKKPIPAWLKSKHARNIFFAVFMSAFIWRLSLTGGDIEKIGSVFVTMGIISGTIGLVVGLLYKTRSWCVICPMGAMASWVGALRGRGGAMTIASDCKECRLCERQCPMQIPIVSYKDANHRATITDNACIRCGECASACPRGTIKRSGIDTTPRHPAQESL</sequence>
<dbReference type="GO" id="GO:0046872">
    <property type="term" value="F:metal ion binding"/>
    <property type="evidence" value="ECO:0007669"/>
    <property type="project" value="UniProtKB-KW"/>
</dbReference>
<feature type="transmembrane region" description="Helical" evidence="7">
    <location>
        <begin position="106"/>
        <end position="128"/>
    </location>
</feature>
<feature type="transmembrane region" description="Helical" evidence="7">
    <location>
        <begin position="20"/>
        <end position="40"/>
    </location>
</feature>
<keyword evidence="3" id="KW-0479">Metal-binding</keyword>
<gene>
    <name evidence="9" type="ORF">GTO89_01685</name>
</gene>
<dbReference type="InterPro" id="IPR017900">
    <property type="entry name" value="4Fe4S_Fe_S_CS"/>
</dbReference>
<dbReference type="GO" id="GO:0005886">
    <property type="term" value="C:plasma membrane"/>
    <property type="evidence" value="ECO:0007669"/>
    <property type="project" value="TreeGrafter"/>
</dbReference>